<protein>
    <submittedName>
        <fullName evidence="1">Uncharacterized membrane protein</fullName>
    </submittedName>
</protein>
<gene>
    <name evidence="1" type="ORF">SAMN04488036_10111</name>
</gene>
<keyword evidence="2" id="KW-1185">Reference proteome</keyword>
<proteinExistence type="predicted"/>
<sequence>MTQTKEKKQRRPFRGLLVASLALNLLIVGVVGGAIVSHGGGHDGGKPSAKDRFVTPYVQALSRQDRMAVGRAIRQSYQSGDHALMGERSLYFDTVDVLRAEVFDAQALNNTLLEIDVSAEGRRDVARRHFVERISQMTPEERLIYADRLEEILDRRDKHKSDKPRKDKKDR</sequence>
<dbReference type="EMBL" id="FOSZ01000001">
    <property type="protein sequence ID" value="SFK48247.1"/>
    <property type="molecule type" value="Genomic_DNA"/>
</dbReference>
<evidence type="ECO:0000313" key="1">
    <source>
        <dbReference type="EMBL" id="SFK48247.1"/>
    </source>
</evidence>
<dbReference type="RefSeq" id="WP_093318728.1">
    <property type="nucleotide sequence ID" value="NZ_FOSZ01000001.1"/>
</dbReference>
<organism evidence="1 2">
    <name type="scientific">Shimia haliotis</name>
    <dbReference type="NCBI Taxonomy" id="1280847"/>
    <lineage>
        <taxon>Bacteria</taxon>
        <taxon>Pseudomonadati</taxon>
        <taxon>Pseudomonadota</taxon>
        <taxon>Alphaproteobacteria</taxon>
        <taxon>Rhodobacterales</taxon>
        <taxon>Roseobacteraceae</taxon>
    </lineage>
</organism>
<accession>A0A1I3ZWG5</accession>
<dbReference type="OrthoDB" id="7865640at2"/>
<dbReference type="AlphaFoldDB" id="A0A1I3ZWG5"/>
<evidence type="ECO:0000313" key="2">
    <source>
        <dbReference type="Proteomes" id="UP000198851"/>
    </source>
</evidence>
<dbReference type="STRING" id="1280847.SAMN04488036_10111"/>
<dbReference type="Proteomes" id="UP000198851">
    <property type="component" value="Unassembled WGS sequence"/>
</dbReference>
<dbReference type="Pfam" id="PF13801">
    <property type="entry name" value="Metal_resist"/>
    <property type="match status" value="1"/>
</dbReference>
<dbReference type="InterPro" id="IPR025961">
    <property type="entry name" value="Metal_resist"/>
</dbReference>
<name>A0A1I3ZWG5_9RHOB</name>
<reference evidence="2" key="1">
    <citation type="submission" date="2016-10" db="EMBL/GenBank/DDBJ databases">
        <authorList>
            <person name="Varghese N."/>
            <person name="Submissions S."/>
        </authorList>
    </citation>
    <scope>NUCLEOTIDE SEQUENCE [LARGE SCALE GENOMIC DNA]</scope>
    <source>
        <strain evidence="2">DSM 28453</strain>
    </source>
</reference>